<keyword evidence="6 13" id="KW-0732">Signal</keyword>
<dbReference type="CDD" id="cd16326">
    <property type="entry name" value="LolB"/>
    <property type="match status" value="1"/>
</dbReference>
<gene>
    <name evidence="14" type="ORF">E7V67_024150</name>
</gene>
<evidence type="ECO:0000256" key="9">
    <source>
        <dbReference type="ARBA" id="ARBA00023139"/>
    </source>
</evidence>
<evidence type="ECO:0000256" key="6">
    <source>
        <dbReference type="ARBA" id="ARBA00022729"/>
    </source>
</evidence>
<dbReference type="Pfam" id="PF03550">
    <property type="entry name" value="LolB"/>
    <property type="match status" value="1"/>
</dbReference>
<keyword evidence="7" id="KW-0653">Protein transport</keyword>
<evidence type="ECO:0000256" key="2">
    <source>
        <dbReference type="ARBA" id="ARBA00009696"/>
    </source>
</evidence>
<dbReference type="InterPro" id="IPR004565">
    <property type="entry name" value="OM_lipoprot_LolB"/>
</dbReference>
<evidence type="ECO:0000256" key="1">
    <source>
        <dbReference type="ARBA" id="ARBA00004459"/>
    </source>
</evidence>
<evidence type="ECO:0000256" key="10">
    <source>
        <dbReference type="ARBA" id="ARBA00023186"/>
    </source>
</evidence>
<comment type="subunit">
    <text evidence="3">Monomer.</text>
</comment>
<evidence type="ECO:0000256" key="3">
    <source>
        <dbReference type="ARBA" id="ARBA00011245"/>
    </source>
</evidence>
<evidence type="ECO:0000256" key="4">
    <source>
        <dbReference type="ARBA" id="ARBA00016202"/>
    </source>
</evidence>
<dbReference type="Proteomes" id="UP000321323">
    <property type="component" value="Chromosome"/>
</dbReference>
<comment type="subcellular location">
    <subcellularLocation>
        <location evidence="1">Cell outer membrane</location>
        <topology evidence="1">Lipid-anchor</topology>
    </subcellularLocation>
</comment>
<dbReference type="SUPFAM" id="SSF89392">
    <property type="entry name" value="Prokaryotic lipoproteins and lipoprotein localization factors"/>
    <property type="match status" value="1"/>
</dbReference>
<reference evidence="14 15" key="1">
    <citation type="journal article" date="2019" name="Int. J. Syst. Evol. Microbiol.">
        <title>The Draft Whole-Genome Sequence of the Antibiotic Producer Empedobacter haloabium ATCC 31962 Provides Indications for Its Taxonomic Reclassification.</title>
        <authorList>
            <person name="Miess H."/>
            <person name="Arlt P."/>
            <person name="Apel A.K."/>
            <person name="Weber T."/>
            <person name="Nieselt K."/>
            <person name="Hanssen F."/>
            <person name="Czemmel S."/>
            <person name="Nahnsen S."/>
            <person name="Gross H."/>
        </authorList>
    </citation>
    <scope>NUCLEOTIDE SEQUENCE [LARGE SCALE GENOMIC DNA]</scope>
    <source>
        <strain evidence="14 15">ATCC 31962</strain>
    </source>
</reference>
<dbReference type="Gene3D" id="2.50.20.10">
    <property type="entry name" value="Lipoprotein localisation LolA/LolB/LppX"/>
    <property type="match status" value="1"/>
</dbReference>
<protein>
    <recommendedName>
        <fullName evidence="4">Outer-membrane lipoprotein LolB</fullName>
    </recommendedName>
</protein>
<organism evidence="14 15">
    <name type="scientific">[Empedobacter] haloabium</name>
    <dbReference type="NCBI Taxonomy" id="592317"/>
    <lineage>
        <taxon>Bacteria</taxon>
        <taxon>Pseudomonadati</taxon>
        <taxon>Pseudomonadota</taxon>
        <taxon>Betaproteobacteria</taxon>
        <taxon>Burkholderiales</taxon>
        <taxon>Oxalobacteraceae</taxon>
        <taxon>Telluria group</taxon>
        <taxon>Telluria group incertae sedis</taxon>
    </lineage>
</organism>
<keyword evidence="10" id="KW-0143">Chaperone</keyword>
<evidence type="ECO:0000256" key="8">
    <source>
        <dbReference type="ARBA" id="ARBA00023136"/>
    </source>
</evidence>
<accession>A0ABZ1UKI5</accession>
<dbReference type="EMBL" id="CP136508">
    <property type="protein sequence ID" value="WUR12750.1"/>
    <property type="molecule type" value="Genomic_DNA"/>
</dbReference>
<evidence type="ECO:0000256" key="12">
    <source>
        <dbReference type="ARBA" id="ARBA00023288"/>
    </source>
</evidence>
<evidence type="ECO:0000313" key="15">
    <source>
        <dbReference type="Proteomes" id="UP000321323"/>
    </source>
</evidence>
<keyword evidence="12 14" id="KW-0449">Lipoprotein</keyword>
<keyword evidence="9" id="KW-0564">Palmitate</keyword>
<evidence type="ECO:0000256" key="13">
    <source>
        <dbReference type="SAM" id="SignalP"/>
    </source>
</evidence>
<keyword evidence="15" id="KW-1185">Reference proteome</keyword>
<evidence type="ECO:0000256" key="11">
    <source>
        <dbReference type="ARBA" id="ARBA00023237"/>
    </source>
</evidence>
<evidence type="ECO:0000313" key="14">
    <source>
        <dbReference type="EMBL" id="WUR12750.1"/>
    </source>
</evidence>
<dbReference type="InterPro" id="IPR029046">
    <property type="entry name" value="LolA/LolB/LppX"/>
</dbReference>
<comment type="similarity">
    <text evidence="2">Belongs to the LolB family.</text>
</comment>
<feature type="chain" id="PRO_5046882034" description="Outer-membrane lipoprotein LolB" evidence="13">
    <location>
        <begin position="26"/>
        <end position="206"/>
    </location>
</feature>
<evidence type="ECO:0000256" key="5">
    <source>
        <dbReference type="ARBA" id="ARBA00022448"/>
    </source>
</evidence>
<feature type="signal peptide" evidence="13">
    <location>
        <begin position="1"/>
        <end position="25"/>
    </location>
</feature>
<name>A0ABZ1UKI5_9BURK</name>
<evidence type="ECO:0000256" key="7">
    <source>
        <dbReference type="ARBA" id="ARBA00022927"/>
    </source>
</evidence>
<keyword evidence="11" id="KW-0998">Cell outer membrane</keyword>
<keyword evidence="5" id="KW-0813">Transport</keyword>
<dbReference type="PROSITE" id="PS51257">
    <property type="entry name" value="PROKAR_LIPOPROTEIN"/>
    <property type="match status" value="1"/>
</dbReference>
<proteinExistence type="inferred from homology"/>
<keyword evidence="8" id="KW-0472">Membrane</keyword>
<sequence length="206" mass="21732">MKHSIYPLILGAAVLLAGCATSPTAPLSSTAVAPYRETLALEGSLSVNYVKEGKRESLSGKFTWQQQGPRTDVTLSSPLGQQIAAITVTPQQATYHEGNQPPRSAPDIDTLSARTLGWPLPVSGLRDWLQGYATAVGGKRFAASPANSSVTTADGWQLQFDAWQDGDVGNSGAAPQPRRIIARRGPGGDIEEIEIRIAIRPAASAS</sequence>